<keyword evidence="1" id="KW-0472">Membrane</keyword>
<dbReference type="EMBL" id="MN740509">
    <property type="protein sequence ID" value="QHU30514.1"/>
    <property type="molecule type" value="Genomic_DNA"/>
</dbReference>
<reference evidence="2" key="1">
    <citation type="journal article" date="2020" name="Nature">
        <title>Giant virus diversity and host interactions through global metagenomics.</title>
        <authorList>
            <person name="Schulz F."/>
            <person name="Roux S."/>
            <person name="Paez-Espino D."/>
            <person name="Jungbluth S."/>
            <person name="Walsh D.A."/>
            <person name="Denef V.J."/>
            <person name="McMahon K.D."/>
            <person name="Konstantinidis K.T."/>
            <person name="Eloe-Fadrosh E.A."/>
            <person name="Kyrpides N.C."/>
            <person name="Woyke T."/>
        </authorList>
    </citation>
    <scope>NUCLEOTIDE SEQUENCE</scope>
    <source>
        <strain evidence="2">GVMAG-M-3300027833-19</strain>
    </source>
</reference>
<keyword evidence="1" id="KW-1133">Transmembrane helix</keyword>
<name>A0A6C0LLT3_9ZZZZ</name>
<sequence>MTSYSGGNGELLSQCGMAMLLAVLITIMVLQVYKNGNGTSKGSAMTARRHRERMSPQYLGSTPGKQVLTGPIGYNKLQDKQLMMPPHAMQSYINQIHPPDTTWKTPGANGVGQCWVSSVNNLPHNSDLYYKCANNSWSKEAIGEALALSSVGSYYLPSEVEDQKLNKYVSMAHDPVTANCMDAAKLKPYTRSDPSSGL</sequence>
<feature type="transmembrane region" description="Helical" evidence="1">
    <location>
        <begin position="12"/>
        <end position="33"/>
    </location>
</feature>
<dbReference type="AlphaFoldDB" id="A0A6C0LLT3"/>
<keyword evidence="1" id="KW-0812">Transmembrane</keyword>
<protein>
    <submittedName>
        <fullName evidence="2">Uncharacterized protein</fullName>
    </submittedName>
</protein>
<accession>A0A6C0LLT3</accession>
<proteinExistence type="predicted"/>
<evidence type="ECO:0000313" key="2">
    <source>
        <dbReference type="EMBL" id="QHU30514.1"/>
    </source>
</evidence>
<organism evidence="2">
    <name type="scientific">viral metagenome</name>
    <dbReference type="NCBI Taxonomy" id="1070528"/>
    <lineage>
        <taxon>unclassified sequences</taxon>
        <taxon>metagenomes</taxon>
        <taxon>organismal metagenomes</taxon>
    </lineage>
</organism>
<evidence type="ECO:0000256" key="1">
    <source>
        <dbReference type="SAM" id="Phobius"/>
    </source>
</evidence>